<evidence type="ECO:0000256" key="2">
    <source>
        <dbReference type="ARBA" id="ARBA00008685"/>
    </source>
</evidence>
<keyword evidence="11" id="KW-0325">Glycoprotein</keyword>
<evidence type="ECO:0000256" key="7">
    <source>
        <dbReference type="ARBA" id="ARBA00022989"/>
    </source>
</evidence>
<evidence type="ECO:0000256" key="1">
    <source>
        <dbReference type="ARBA" id="ARBA00004141"/>
    </source>
</evidence>
<evidence type="ECO:0000256" key="9">
    <source>
        <dbReference type="ARBA" id="ARBA00023136"/>
    </source>
</evidence>
<evidence type="ECO:0000256" key="6">
    <source>
        <dbReference type="ARBA" id="ARBA00022729"/>
    </source>
</evidence>
<dbReference type="Gene3D" id="3.40.190.10">
    <property type="entry name" value="Periplasmic binding protein-like II"/>
    <property type="match status" value="2"/>
</dbReference>
<keyword evidence="9 15" id="KW-0472">Membrane</keyword>
<dbReference type="PIRSF" id="PIRSF037090">
    <property type="entry name" value="Iontro_Glu-like_rcpt_pln"/>
    <property type="match status" value="1"/>
</dbReference>
<organism evidence="22 23">
    <name type="scientific">Morus notabilis</name>
    <dbReference type="NCBI Taxonomy" id="981085"/>
    <lineage>
        <taxon>Eukaryota</taxon>
        <taxon>Viridiplantae</taxon>
        <taxon>Streptophyta</taxon>
        <taxon>Embryophyta</taxon>
        <taxon>Tracheophyta</taxon>
        <taxon>Spermatophyta</taxon>
        <taxon>Magnoliopsida</taxon>
        <taxon>eudicotyledons</taxon>
        <taxon>Gunneridae</taxon>
        <taxon>Pentapetalae</taxon>
        <taxon>rosids</taxon>
        <taxon>fabids</taxon>
        <taxon>Rosales</taxon>
        <taxon>Moraceae</taxon>
        <taxon>Moreae</taxon>
        <taxon>Morus</taxon>
    </lineage>
</organism>
<comment type="similarity">
    <text evidence="2 15">Belongs to the glutamate-gated ion channel (TC 1.A.10.1) family.</text>
</comment>
<feature type="compositionally biased region" description="Basic and acidic residues" evidence="17">
    <location>
        <begin position="975"/>
        <end position="985"/>
    </location>
</feature>
<dbReference type="EMBL" id="KE621063">
    <property type="protein sequence ID" value="EXC38213.1"/>
    <property type="molecule type" value="Genomic_DNA"/>
</dbReference>
<evidence type="ECO:0000256" key="4">
    <source>
        <dbReference type="ARBA" id="ARBA00022448"/>
    </source>
</evidence>
<keyword evidence="16" id="KW-1015">Disulfide bond</keyword>
<dbReference type="FunFam" id="3.40.190.10:FF:000103">
    <property type="entry name" value="Glutamate receptor"/>
    <property type="match status" value="1"/>
</dbReference>
<dbReference type="CDD" id="cd19990">
    <property type="entry name" value="PBP1_GABAb_receptor_plant"/>
    <property type="match status" value="1"/>
</dbReference>
<keyword evidence="13 15" id="KW-0407">Ion channel</keyword>
<dbReference type="FunFam" id="3.40.50.2300:FF:000188">
    <property type="entry name" value="Glutamate receptor"/>
    <property type="match status" value="1"/>
</dbReference>
<dbReference type="KEGG" id="mnt:21387860"/>
<dbReference type="Gene3D" id="3.40.50.2300">
    <property type="match status" value="2"/>
</dbReference>
<dbReference type="InterPro" id="IPR044440">
    <property type="entry name" value="GABAb_receptor_plant_PBP1"/>
</dbReference>
<feature type="transmembrane region" description="Helical" evidence="18">
    <location>
        <begin position="838"/>
        <end position="861"/>
    </location>
</feature>
<evidence type="ECO:0000256" key="11">
    <source>
        <dbReference type="ARBA" id="ARBA00023180"/>
    </source>
</evidence>
<feature type="transmembrane region" description="Helical" evidence="18">
    <location>
        <begin position="590"/>
        <end position="612"/>
    </location>
</feature>
<dbReference type="EMBL" id="KE345011">
    <property type="protein sequence ID" value="EXB89494.1"/>
    <property type="molecule type" value="Genomic_DNA"/>
</dbReference>
<feature type="transmembrane region" description="Helical" evidence="18">
    <location>
        <begin position="6"/>
        <end position="31"/>
    </location>
</feature>
<dbReference type="InterPro" id="IPR028082">
    <property type="entry name" value="Peripla_BP_I"/>
</dbReference>
<proteinExistence type="inferred from homology"/>
<keyword evidence="6" id="KW-0732">Signal</keyword>
<dbReference type="EMBL" id="KE345011">
    <property type="protein sequence ID" value="EXB89491.1"/>
    <property type="molecule type" value="Genomic_DNA"/>
</dbReference>
<sequence>MNRLIFFFPSISLFVFLGLIPIIFLSDLAIAQNRIEVNKVKVGVVVDYNDKLFGRMGLRCIKMALSDFYASRSHYNTRLALQTRDSDSDVVEAASAALDLIKNVQVQAIIGPITSMQANFIVDLGEKARVPIISYSATSPSLNIRSSYFFQATQNEASQVKAISSLVKAFGWKQVIPIYTNDDYGEGLIPFLTDALLEVDAHISYRSVVSNGDEKELDEELKKLMTMQTRVFILHTNVSLGTRTFAKAREIGMMGEGYVWIVTNGMTNLLSSIEPSVVGTMSGVLGIKTYVPETKGLKNFRDKWKTRFEGDKLNVFGLWAYDAAKALAIAVEYVGKSGKFGFRKGQKVEGNYSTDLDAFGVSQNGTQLHEALSNVTFKGLAGDFRIVKGQLHSSTYEIINIANVNGEIKRVGFWTPRNGLAKSLSSTKKLSKEYNTSKDNLGNITWPGGSKSDPKGWEIPTNGKKLKVGVPLRGGFTEFVRVTNNADNTPNVTGYCIDIFKAVMEELPYKVDYEFIPFVNSSGGSNGTYDDMVYQVYLKNFDAAVGDTTIRANRSLYVDFTLPYTESGVSMIVPVKDKVNKNAWVFLKPLTWDLWVTIACFFVFIGFVVWILEHRINEEFRGPPSHQIGTSFWFSFSTMVFAHRERVISNLARFVITIWVFVVLILTQSYTASLTSLLTSQQLQATVTNVSQLIKNGDNVGYLEGSFVYGMLKGLGFNDSRLKVFKSPKELHEKFSNYPSAHDGIAAAFDETPYVKLFLRKYCSKYTLADPTFKADGFGFVFPRGSPLVPDVSRAILNVTEGEKLKKIEAKYFGTKTSCPDPSSTQGSSNSSLGLESFWGLFLIAGVSSLCALAINVVIFFHGQRDVIVSSTPAEASMWKRFHVICKVFDQKDLSSHTFRKSSTQAAHGQTNGNVHGVVPLEAISNTNSHPISPSSYSDHTDFNFVVFSEQESSPAHHGNSDQSSSATDQFSDAQNHEARGTNSS</sequence>
<dbReference type="SUPFAM" id="SSF53822">
    <property type="entry name" value="Periplasmic binding protein-like I"/>
    <property type="match status" value="1"/>
</dbReference>
<keyword evidence="7 18" id="KW-1133">Transmembrane helix</keyword>
<dbReference type="STRING" id="981085.W9SE49"/>
<reference evidence="22" key="2">
    <citation type="submission" date="2013-06" db="EMBL/GenBank/DDBJ databases">
        <title>Draft Genome Sequence of a Mulberry Tree, Morus notabilis C.K. Schn.</title>
        <authorList>
            <person name="He N."/>
            <person name="Zhao S."/>
        </authorList>
    </citation>
    <scope>NUCLEOTIDE SEQUENCE</scope>
</reference>
<dbReference type="KEGG" id="mnt:21387863"/>
<dbReference type="SMART" id="SM00079">
    <property type="entry name" value="PBPe"/>
    <property type="match status" value="1"/>
</dbReference>
<keyword evidence="5 18" id="KW-0812">Transmembrane</keyword>
<dbReference type="Proteomes" id="UP000030645">
    <property type="component" value="Unassembled WGS sequence"/>
</dbReference>
<dbReference type="InterPro" id="IPR001828">
    <property type="entry name" value="ANF_lig-bd_rcpt"/>
</dbReference>
<keyword evidence="4 15" id="KW-0813">Transport</keyword>
<comment type="function">
    <text evidence="15">Glutamate-gated receptor that probably acts as non-selective cation channel.</text>
</comment>
<dbReference type="KEGG" id="mnt:21384193"/>
<comment type="subcellular location">
    <subcellularLocation>
        <location evidence="1">Membrane</location>
        <topology evidence="1">Multi-pass membrane protein</topology>
    </subcellularLocation>
</comment>
<evidence type="ECO:0000256" key="10">
    <source>
        <dbReference type="ARBA" id="ARBA00023170"/>
    </source>
</evidence>
<evidence type="ECO:0000256" key="14">
    <source>
        <dbReference type="ARBA" id="ARBA00049638"/>
    </source>
</evidence>
<dbReference type="AlphaFoldDB" id="W9SE49"/>
<dbReference type="InterPro" id="IPR015683">
    <property type="entry name" value="Ionotropic_Glu_rcpt"/>
</dbReference>
<dbReference type="Pfam" id="PF00060">
    <property type="entry name" value="Lig_chan"/>
    <property type="match status" value="1"/>
</dbReference>
<dbReference type="InterPro" id="IPR019594">
    <property type="entry name" value="Glu/Gly-bd"/>
</dbReference>
<evidence type="ECO:0000256" key="5">
    <source>
        <dbReference type="ARBA" id="ARBA00022692"/>
    </source>
</evidence>
<dbReference type="CDD" id="cd13686">
    <property type="entry name" value="GluR_Plant"/>
    <property type="match status" value="1"/>
</dbReference>
<evidence type="ECO:0000256" key="16">
    <source>
        <dbReference type="PIRSR" id="PIRSR037090-50"/>
    </source>
</evidence>
<dbReference type="FunFam" id="1.10.287.70:FF:000037">
    <property type="entry name" value="Glutamate receptor"/>
    <property type="match status" value="1"/>
</dbReference>
<dbReference type="Pfam" id="PF01094">
    <property type="entry name" value="ANF_receptor"/>
    <property type="match status" value="1"/>
</dbReference>
<dbReference type="PANTHER" id="PTHR34836:SF1">
    <property type="entry name" value="OS09G0428600 PROTEIN"/>
    <property type="match status" value="1"/>
</dbReference>
<comment type="subunit">
    <text evidence="3">May form heteromers.</text>
</comment>
<evidence type="ECO:0000313" key="22">
    <source>
        <dbReference type="EMBL" id="EXC38213.1"/>
    </source>
</evidence>
<dbReference type="GO" id="GO:0016020">
    <property type="term" value="C:membrane"/>
    <property type="evidence" value="ECO:0007669"/>
    <property type="project" value="UniProtKB-SubCell"/>
</dbReference>
<evidence type="ECO:0000256" key="13">
    <source>
        <dbReference type="ARBA" id="ARBA00023303"/>
    </source>
</evidence>
<dbReference type="GO" id="GO:0015276">
    <property type="term" value="F:ligand-gated monoatomic ion channel activity"/>
    <property type="evidence" value="ECO:0007669"/>
    <property type="project" value="InterPro"/>
</dbReference>
<evidence type="ECO:0000256" key="15">
    <source>
        <dbReference type="PIRNR" id="PIRNR037090"/>
    </source>
</evidence>
<dbReference type="OrthoDB" id="5984008at2759"/>
<evidence type="ECO:0000256" key="8">
    <source>
        <dbReference type="ARBA" id="ARBA00023065"/>
    </source>
</evidence>
<evidence type="ECO:0000256" key="3">
    <source>
        <dbReference type="ARBA" id="ARBA00011095"/>
    </source>
</evidence>
<name>W9SE49_9ROSA</name>
<reference evidence="23" key="1">
    <citation type="submission" date="2013-01" db="EMBL/GenBank/DDBJ databases">
        <title>Draft Genome Sequence of a Mulberry Tree, Morus notabilis C.K. Schneid.</title>
        <authorList>
            <person name="He N."/>
            <person name="Zhao S."/>
        </authorList>
    </citation>
    <scope>NUCLEOTIDE SEQUENCE</scope>
</reference>
<keyword evidence="12 15" id="KW-1071">Ligand-gated ion channel</keyword>
<evidence type="ECO:0000259" key="19">
    <source>
        <dbReference type="SMART" id="SM00079"/>
    </source>
</evidence>
<evidence type="ECO:0000256" key="18">
    <source>
        <dbReference type="SAM" id="Phobius"/>
    </source>
</evidence>
<keyword evidence="23" id="KW-1185">Reference proteome</keyword>
<dbReference type="InterPro" id="IPR001320">
    <property type="entry name" value="Iontro_rcpt_C"/>
</dbReference>
<keyword evidence="8 15" id="KW-0406">Ion transport</keyword>
<gene>
    <name evidence="22" type="ORF">L484_000564</name>
    <name evidence="20" type="ORF">L484_004358</name>
    <name evidence="21" type="ORF">L484_004361</name>
</gene>
<evidence type="ECO:0000313" key="21">
    <source>
        <dbReference type="EMBL" id="EXB89494.1"/>
    </source>
</evidence>
<evidence type="ECO:0000256" key="12">
    <source>
        <dbReference type="ARBA" id="ARBA00023286"/>
    </source>
</evidence>
<protein>
    <recommendedName>
        <fullName evidence="15">Glutamate receptor</fullName>
    </recommendedName>
</protein>
<dbReference type="Gene3D" id="1.10.287.70">
    <property type="match status" value="1"/>
</dbReference>
<keyword evidence="10 15" id="KW-0675">Receptor</keyword>
<comment type="function">
    <text evidence="14">Glutamate-gated receptor that probably acts as a non-selective cation channel. May be involved in light-signal transduction and calcium homeostasis via the regulation of calcium influx into cells.</text>
</comment>
<feature type="transmembrane region" description="Helical" evidence="18">
    <location>
        <begin position="654"/>
        <end position="672"/>
    </location>
</feature>
<dbReference type="PANTHER" id="PTHR34836">
    <property type="entry name" value="OS06G0188250 PROTEIN"/>
    <property type="match status" value="1"/>
</dbReference>
<dbReference type="SUPFAM" id="SSF53850">
    <property type="entry name" value="Periplasmic binding protein-like II"/>
    <property type="match status" value="1"/>
</dbReference>
<evidence type="ECO:0000256" key="17">
    <source>
        <dbReference type="SAM" id="MobiDB-lite"/>
    </source>
</evidence>
<evidence type="ECO:0000313" key="20">
    <source>
        <dbReference type="EMBL" id="EXB89491.1"/>
    </source>
</evidence>
<evidence type="ECO:0000313" key="23">
    <source>
        <dbReference type="Proteomes" id="UP000030645"/>
    </source>
</evidence>
<dbReference type="Pfam" id="PF10613">
    <property type="entry name" value="Lig_chan-Glu_bd"/>
    <property type="match status" value="1"/>
</dbReference>
<feature type="domain" description="Ionotropic glutamate receptor C-terminal" evidence="19">
    <location>
        <begin position="465"/>
        <end position="815"/>
    </location>
</feature>
<feature type="compositionally biased region" description="Polar residues" evidence="17">
    <location>
        <begin position="961"/>
        <end position="974"/>
    </location>
</feature>
<feature type="region of interest" description="Disordered" evidence="17">
    <location>
        <begin position="950"/>
        <end position="985"/>
    </location>
</feature>
<accession>W9SE49</accession>
<dbReference type="eggNOG" id="KOG1052">
    <property type="taxonomic scope" value="Eukaryota"/>
</dbReference>
<feature type="disulfide bond" evidence="16">
    <location>
        <begin position="763"/>
        <end position="819"/>
    </location>
</feature>
<dbReference type="InterPro" id="IPR017103">
    <property type="entry name" value="Iontropic_Glu_rcpt_pln"/>
</dbReference>